<dbReference type="EMBL" id="MGKY01000012">
    <property type="protein sequence ID" value="OGN33764.1"/>
    <property type="molecule type" value="Genomic_DNA"/>
</dbReference>
<evidence type="ECO:0000313" key="1">
    <source>
        <dbReference type="EMBL" id="OGN33764.1"/>
    </source>
</evidence>
<name>A0A1F8H899_9BACT</name>
<proteinExistence type="predicted"/>
<gene>
    <name evidence="1" type="ORF">A3G51_03900</name>
</gene>
<reference evidence="1 2" key="1">
    <citation type="journal article" date="2016" name="Nat. Commun.">
        <title>Thousands of microbial genomes shed light on interconnected biogeochemical processes in an aquifer system.</title>
        <authorList>
            <person name="Anantharaman K."/>
            <person name="Brown C.T."/>
            <person name="Hug L.A."/>
            <person name="Sharon I."/>
            <person name="Castelle C.J."/>
            <person name="Probst A.J."/>
            <person name="Thomas B.C."/>
            <person name="Singh A."/>
            <person name="Wilkins M.J."/>
            <person name="Karaoz U."/>
            <person name="Brodie E.L."/>
            <person name="Williams K.H."/>
            <person name="Hubbard S.S."/>
            <person name="Banfield J.F."/>
        </authorList>
    </citation>
    <scope>NUCLEOTIDE SEQUENCE [LARGE SCALE GENOMIC DNA]</scope>
</reference>
<organism evidence="1 2">
    <name type="scientific">Candidatus Yanofskybacteria bacterium RIFCSPLOWO2_12_FULL_43_11b</name>
    <dbReference type="NCBI Taxonomy" id="1802710"/>
    <lineage>
        <taxon>Bacteria</taxon>
        <taxon>Candidatus Yanofskyibacteriota</taxon>
    </lineage>
</organism>
<comment type="caution">
    <text evidence="1">The sequence shown here is derived from an EMBL/GenBank/DDBJ whole genome shotgun (WGS) entry which is preliminary data.</text>
</comment>
<protein>
    <submittedName>
        <fullName evidence="1">Uncharacterized protein</fullName>
    </submittedName>
</protein>
<sequence length="63" mass="6953">MSTLNVDNPALEKEQVQAGIKLATKLIYLTFPYTISPKNQPFLFKGGDNKTAFQGGFVVESVF</sequence>
<dbReference type="Proteomes" id="UP000177745">
    <property type="component" value="Unassembled WGS sequence"/>
</dbReference>
<accession>A0A1F8H899</accession>
<evidence type="ECO:0000313" key="2">
    <source>
        <dbReference type="Proteomes" id="UP000177745"/>
    </source>
</evidence>
<dbReference type="AlphaFoldDB" id="A0A1F8H899"/>